<feature type="domain" description="Mce/MlaD" evidence="2">
    <location>
        <begin position="39"/>
        <end position="114"/>
    </location>
</feature>
<dbReference type="AlphaFoldDB" id="A0A3S5EIM2"/>
<evidence type="ECO:0000313" key="4">
    <source>
        <dbReference type="EMBL" id="VEG49600.1"/>
    </source>
</evidence>
<dbReference type="PANTHER" id="PTHR33371">
    <property type="entry name" value="INTERMEMBRANE PHOSPHOLIPID TRANSPORT SYSTEM BINDING PROTEIN MLAD-RELATED"/>
    <property type="match status" value="1"/>
</dbReference>
<evidence type="ECO:0000259" key="3">
    <source>
        <dbReference type="Pfam" id="PF11887"/>
    </source>
</evidence>
<evidence type="ECO:0000313" key="5">
    <source>
        <dbReference type="Proteomes" id="UP000282551"/>
    </source>
</evidence>
<proteinExistence type="predicted"/>
<dbReference type="PANTHER" id="PTHR33371:SF16">
    <property type="entry name" value="MCE-FAMILY PROTEIN MCE3F"/>
    <property type="match status" value="1"/>
</dbReference>
<dbReference type="OrthoDB" id="4741753at2"/>
<evidence type="ECO:0000256" key="1">
    <source>
        <dbReference type="SAM" id="MobiDB-lite"/>
    </source>
</evidence>
<evidence type="ECO:0000259" key="2">
    <source>
        <dbReference type="Pfam" id="PF02470"/>
    </source>
</evidence>
<dbReference type="Proteomes" id="UP000282551">
    <property type="component" value="Chromosome"/>
</dbReference>
<dbReference type="EMBL" id="LR134355">
    <property type="protein sequence ID" value="VEG49600.1"/>
    <property type="molecule type" value="Genomic_DNA"/>
</dbReference>
<dbReference type="Pfam" id="PF02470">
    <property type="entry name" value="MlaD"/>
    <property type="match status" value="1"/>
</dbReference>
<sequence>MVTKRIKMQLAIFGIVSLVAGAIMAFSYVKVPSMLGIGQYTVTVELPQTGGLYQTANVTYRGTKVGRVTDVRLTDTGGVEAVLSLKSGINIPSDLSAEVHSVSAIGEQYVALLPRSEDGPELRDGDVIPLDRSTVPPPINKLLDATNRGIQAIPKDNVKTVIDESYTAVGRLGPELSRIVQGSTQLASDARANLDPLITLIDKAAPLMDSQAETADSIQAWGAHLANLTEQVRSADPAVAGLIENGAETAEEARQLFDRLKPTLPVLMANLVSVGEVAVTYQPAIEQVLVLLPQLTASLQGALLANKDSLRKYPGLYVSFNLNLNLPPVCTTGFLPADQQLTPNVEATADPIEGDLYCRIPQDSWNVVRGNRNYPCITRPGKRAPTVKMCESDEEYVPLNDGFNWKGDPNATLSGQGIPQLPPPSAEERPAPLPVAEYDPATGDYVGPDGKLYNQANLATHTEGKTWESMLMPPPAS</sequence>
<dbReference type="RefSeq" id="WP_126335258.1">
    <property type="nucleotide sequence ID" value="NZ_AP022604.1"/>
</dbReference>
<name>A0A3S5EIM2_MYCCI</name>
<dbReference type="GO" id="GO:0005576">
    <property type="term" value="C:extracellular region"/>
    <property type="evidence" value="ECO:0007669"/>
    <property type="project" value="TreeGrafter"/>
</dbReference>
<reference evidence="4 5" key="1">
    <citation type="submission" date="2018-12" db="EMBL/GenBank/DDBJ databases">
        <authorList>
            <consortium name="Pathogen Informatics"/>
        </authorList>
    </citation>
    <scope>NUCLEOTIDE SEQUENCE [LARGE SCALE GENOMIC DNA]</scope>
    <source>
        <strain evidence="4 5">NCTC10485</strain>
    </source>
</reference>
<keyword evidence="5" id="KW-1185">Reference proteome</keyword>
<dbReference type="Pfam" id="PF11887">
    <property type="entry name" value="Mce4_CUP1"/>
    <property type="match status" value="1"/>
</dbReference>
<dbReference type="InterPro" id="IPR052336">
    <property type="entry name" value="MlaD_Phospholipid_Transporter"/>
</dbReference>
<dbReference type="NCBIfam" id="TIGR00996">
    <property type="entry name" value="Mtu_fam_mce"/>
    <property type="match status" value="1"/>
</dbReference>
<protein>
    <submittedName>
        <fullName evidence="4">Virulence factor Mce family protein</fullName>
    </submittedName>
</protein>
<gene>
    <name evidence="4" type="ORF">NCTC10485_03911</name>
</gene>
<feature type="region of interest" description="Disordered" evidence="1">
    <location>
        <begin position="408"/>
        <end position="430"/>
    </location>
</feature>
<dbReference type="InterPro" id="IPR005693">
    <property type="entry name" value="Mce"/>
</dbReference>
<dbReference type="InterPro" id="IPR003399">
    <property type="entry name" value="Mce/MlaD"/>
</dbReference>
<organism evidence="4 5">
    <name type="scientific">Mycolicibacterium chitae</name>
    <name type="common">Mycobacterium chitae</name>
    <dbReference type="NCBI Taxonomy" id="1792"/>
    <lineage>
        <taxon>Bacteria</taxon>
        <taxon>Bacillati</taxon>
        <taxon>Actinomycetota</taxon>
        <taxon>Actinomycetes</taxon>
        <taxon>Mycobacteriales</taxon>
        <taxon>Mycobacteriaceae</taxon>
        <taxon>Mycolicibacterium</taxon>
    </lineage>
</organism>
<accession>A0A3S5EIM2</accession>
<feature type="domain" description="Mammalian cell entry C-terminal" evidence="3">
    <location>
        <begin position="120"/>
        <end position="303"/>
    </location>
</feature>
<dbReference type="InterPro" id="IPR024516">
    <property type="entry name" value="Mce_C"/>
</dbReference>